<evidence type="ECO:0000313" key="2">
    <source>
        <dbReference type="EMBL" id="KAL1581808.1"/>
    </source>
</evidence>
<organism evidence="2 3">
    <name type="scientific">Cladosporium halotolerans</name>
    <dbReference type="NCBI Taxonomy" id="1052096"/>
    <lineage>
        <taxon>Eukaryota</taxon>
        <taxon>Fungi</taxon>
        <taxon>Dikarya</taxon>
        <taxon>Ascomycota</taxon>
        <taxon>Pezizomycotina</taxon>
        <taxon>Dothideomycetes</taxon>
        <taxon>Dothideomycetidae</taxon>
        <taxon>Cladosporiales</taxon>
        <taxon>Cladosporiaceae</taxon>
        <taxon>Cladosporium</taxon>
    </lineage>
</organism>
<reference evidence="2 3" key="1">
    <citation type="journal article" date="2020" name="Microbiol. Resour. Announc.">
        <title>Draft Genome Sequence of a Cladosporium Species Isolated from the Mesophotic Ascidian Didemnum maculosum.</title>
        <authorList>
            <person name="Gioti A."/>
            <person name="Siaperas R."/>
            <person name="Nikolaivits E."/>
            <person name="Le Goff G."/>
            <person name="Ouazzani J."/>
            <person name="Kotoulas G."/>
            <person name="Topakas E."/>
        </authorList>
    </citation>
    <scope>NUCLEOTIDE SEQUENCE [LARGE SCALE GENOMIC DNA]</scope>
    <source>
        <strain evidence="2 3">TM138-S3</strain>
    </source>
</reference>
<dbReference type="Proteomes" id="UP000803884">
    <property type="component" value="Unassembled WGS sequence"/>
</dbReference>
<feature type="non-terminal residue" evidence="2">
    <location>
        <position position="1"/>
    </location>
</feature>
<protein>
    <submittedName>
        <fullName evidence="2">Uncharacterized protein</fullName>
    </submittedName>
</protein>
<name>A0AB34KEZ6_9PEZI</name>
<keyword evidence="3" id="KW-1185">Reference proteome</keyword>
<evidence type="ECO:0000313" key="3">
    <source>
        <dbReference type="Proteomes" id="UP000803884"/>
    </source>
</evidence>
<dbReference type="EMBL" id="JAAQHG020000150">
    <property type="protein sequence ID" value="KAL1581808.1"/>
    <property type="molecule type" value="Genomic_DNA"/>
</dbReference>
<comment type="caution">
    <text evidence="2">The sequence shown here is derived from an EMBL/GenBank/DDBJ whole genome shotgun (WGS) entry which is preliminary data.</text>
</comment>
<accession>A0AB34KEZ6</accession>
<proteinExistence type="predicted"/>
<sequence length="24" mass="2456">STQPTLACEGTSGDCSRRPGSLMT</sequence>
<gene>
    <name evidence="2" type="ORF">WHR41_09623</name>
</gene>
<feature type="region of interest" description="Disordered" evidence="1">
    <location>
        <begin position="1"/>
        <end position="24"/>
    </location>
</feature>
<dbReference type="AlphaFoldDB" id="A0AB34KEZ6"/>
<evidence type="ECO:0000256" key="1">
    <source>
        <dbReference type="SAM" id="MobiDB-lite"/>
    </source>
</evidence>